<evidence type="ECO:0000256" key="1">
    <source>
        <dbReference type="SAM" id="MobiDB-lite"/>
    </source>
</evidence>
<dbReference type="Proteomes" id="UP000027120">
    <property type="component" value="Unassembled WGS sequence"/>
</dbReference>
<feature type="region of interest" description="Disordered" evidence="1">
    <location>
        <begin position="1"/>
        <end position="26"/>
    </location>
</feature>
<feature type="compositionally biased region" description="Basic and acidic residues" evidence="1">
    <location>
        <begin position="14"/>
        <end position="23"/>
    </location>
</feature>
<sequence length="138" mass="14482">MVCRGAPAAAVSEPNKEKEEVSEGVRGALEDEIVNSKAAPPNSVGVFSDNGRSSQLVRCGAVDNKDASKQFVENMALTMSEEVNGTPEGAGDYGDADEFRSESPGEDASGFDGGDSDDECEHPGEASIGKKIWTFFTT</sequence>
<name>A0A067EYH2_CITSI</name>
<feature type="region of interest" description="Disordered" evidence="1">
    <location>
        <begin position="80"/>
        <end position="127"/>
    </location>
</feature>
<organism evidence="2 3">
    <name type="scientific">Citrus sinensis</name>
    <name type="common">Sweet orange</name>
    <name type="synonym">Citrus aurantium var. sinensis</name>
    <dbReference type="NCBI Taxonomy" id="2711"/>
    <lineage>
        <taxon>Eukaryota</taxon>
        <taxon>Viridiplantae</taxon>
        <taxon>Streptophyta</taxon>
        <taxon>Embryophyta</taxon>
        <taxon>Tracheophyta</taxon>
        <taxon>Spermatophyta</taxon>
        <taxon>Magnoliopsida</taxon>
        <taxon>eudicotyledons</taxon>
        <taxon>Gunneridae</taxon>
        <taxon>Pentapetalae</taxon>
        <taxon>rosids</taxon>
        <taxon>malvids</taxon>
        <taxon>Sapindales</taxon>
        <taxon>Rutaceae</taxon>
        <taxon>Aurantioideae</taxon>
        <taxon>Citrus</taxon>
    </lineage>
</organism>
<dbReference type="AlphaFoldDB" id="A0A067EYH2"/>
<dbReference type="EMBL" id="KK784943">
    <property type="protein sequence ID" value="KDO58925.1"/>
    <property type="molecule type" value="Genomic_DNA"/>
</dbReference>
<proteinExistence type="predicted"/>
<evidence type="ECO:0000313" key="3">
    <source>
        <dbReference type="Proteomes" id="UP000027120"/>
    </source>
</evidence>
<gene>
    <name evidence="2" type="ORF">CISIN_1g046514mg</name>
</gene>
<accession>A0A067EYH2</accession>
<evidence type="ECO:0000313" key="2">
    <source>
        <dbReference type="EMBL" id="KDO58925.1"/>
    </source>
</evidence>
<protein>
    <submittedName>
        <fullName evidence="2">Uncharacterized protein</fullName>
    </submittedName>
</protein>
<keyword evidence="3" id="KW-1185">Reference proteome</keyword>
<dbReference type="STRING" id="2711.A0A067EYH2"/>
<reference evidence="2 3" key="1">
    <citation type="submission" date="2014-04" db="EMBL/GenBank/DDBJ databases">
        <authorList>
            <consortium name="International Citrus Genome Consortium"/>
            <person name="Gmitter F."/>
            <person name="Chen C."/>
            <person name="Farmerie W."/>
            <person name="Harkins T."/>
            <person name="Desany B."/>
            <person name="Mohiuddin M."/>
            <person name="Kodira C."/>
            <person name="Borodovsky M."/>
            <person name="Lomsadze A."/>
            <person name="Burns P."/>
            <person name="Jenkins J."/>
            <person name="Prochnik S."/>
            <person name="Shu S."/>
            <person name="Chapman J."/>
            <person name="Pitluck S."/>
            <person name="Schmutz J."/>
            <person name="Rokhsar D."/>
        </authorList>
    </citation>
    <scope>NUCLEOTIDE SEQUENCE</scope>
</reference>